<sequence length="78" mass="8383">MLEPRIVVSRTHLPRGEASRMSGMVQVYSEPGARAPGSLSPYDAAYLIFVPADRRFPQASTTRAAIDASASLPHVRGS</sequence>
<dbReference type="Proteomes" id="UP000603227">
    <property type="component" value="Unassembled WGS sequence"/>
</dbReference>
<reference evidence="1" key="2">
    <citation type="submission" date="2020-09" db="EMBL/GenBank/DDBJ databases">
        <authorList>
            <person name="Sun Q."/>
            <person name="Zhou Y."/>
        </authorList>
    </citation>
    <scope>NUCLEOTIDE SEQUENCE</scope>
    <source>
        <strain evidence="1">CGMCC 4.7403</strain>
    </source>
</reference>
<dbReference type="AlphaFoldDB" id="A0A919DIT8"/>
<keyword evidence="2" id="KW-1185">Reference proteome</keyword>
<organism evidence="1 2">
    <name type="scientific">Streptomyces capitiformicae</name>
    <dbReference type="NCBI Taxonomy" id="2014920"/>
    <lineage>
        <taxon>Bacteria</taxon>
        <taxon>Bacillati</taxon>
        <taxon>Actinomycetota</taxon>
        <taxon>Actinomycetes</taxon>
        <taxon>Kitasatosporales</taxon>
        <taxon>Streptomycetaceae</taxon>
        <taxon>Streptomyces</taxon>
    </lineage>
</organism>
<accession>A0A919DIT8</accession>
<protein>
    <submittedName>
        <fullName evidence="1">Uncharacterized protein</fullName>
    </submittedName>
</protein>
<gene>
    <name evidence="1" type="ORF">GCM10017771_66520</name>
</gene>
<name>A0A919DIT8_9ACTN</name>
<proteinExistence type="predicted"/>
<dbReference type="EMBL" id="BNAT01000029">
    <property type="protein sequence ID" value="GHE45897.1"/>
    <property type="molecule type" value="Genomic_DNA"/>
</dbReference>
<comment type="caution">
    <text evidence="1">The sequence shown here is derived from an EMBL/GenBank/DDBJ whole genome shotgun (WGS) entry which is preliminary data.</text>
</comment>
<evidence type="ECO:0000313" key="2">
    <source>
        <dbReference type="Proteomes" id="UP000603227"/>
    </source>
</evidence>
<evidence type="ECO:0000313" key="1">
    <source>
        <dbReference type="EMBL" id="GHE45897.1"/>
    </source>
</evidence>
<reference evidence="1" key="1">
    <citation type="journal article" date="2014" name="Int. J. Syst. Evol. Microbiol.">
        <title>Complete genome sequence of Corynebacterium casei LMG S-19264T (=DSM 44701T), isolated from a smear-ripened cheese.</title>
        <authorList>
            <consortium name="US DOE Joint Genome Institute (JGI-PGF)"/>
            <person name="Walter F."/>
            <person name="Albersmeier A."/>
            <person name="Kalinowski J."/>
            <person name="Ruckert C."/>
        </authorList>
    </citation>
    <scope>NUCLEOTIDE SEQUENCE</scope>
    <source>
        <strain evidence="1">CGMCC 4.7403</strain>
    </source>
</reference>